<sequence>MDWHTAPDRCTLEEGVRRSTFPLPSRALTTLHIITPYPIRHILPVSEYHAGAGKANWESENVTRTRYFRRGLPPAMSASFSRTHPTSKFSIIRREREALAQKRICPHQIWQPREQAVLLLPHCRVSTRRRPRNETRSSQRRADTVDKATRHCDEIDRCRRPRRYAARS</sequence>
<organism evidence="1 2">
    <name type="scientific">Leucogyrophana mollusca</name>
    <dbReference type="NCBI Taxonomy" id="85980"/>
    <lineage>
        <taxon>Eukaryota</taxon>
        <taxon>Fungi</taxon>
        <taxon>Dikarya</taxon>
        <taxon>Basidiomycota</taxon>
        <taxon>Agaricomycotina</taxon>
        <taxon>Agaricomycetes</taxon>
        <taxon>Agaricomycetidae</taxon>
        <taxon>Boletales</taxon>
        <taxon>Boletales incertae sedis</taxon>
        <taxon>Leucogyrophana</taxon>
    </lineage>
</organism>
<name>A0ACB8AZI3_9AGAM</name>
<dbReference type="EMBL" id="MU266814">
    <property type="protein sequence ID" value="KAH7918278.1"/>
    <property type="molecule type" value="Genomic_DNA"/>
</dbReference>
<proteinExistence type="predicted"/>
<comment type="caution">
    <text evidence="1">The sequence shown here is derived from an EMBL/GenBank/DDBJ whole genome shotgun (WGS) entry which is preliminary data.</text>
</comment>
<accession>A0ACB8AZI3</accession>
<evidence type="ECO:0000313" key="2">
    <source>
        <dbReference type="Proteomes" id="UP000790709"/>
    </source>
</evidence>
<dbReference type="Proteomes" id="UP000790709">
    <property type="component" value="Unassembled WGS sequence"/>
</dbReference>
<reference evidence="1" key="1">
    <citation type="journal article" date="2021" name="New Phytol.">
        <title>Evolutionary innovations through gain and loss of genes in the ectomycorrhizal Boletales.</title>
        <authorList>
            <person name="Wu G."/>
            <person name="Miyauchi S."/>
            <person name="Morin E."/>
            <person name="Kuo A."/>
            <person name="Drula E."/>
            <person name="Varga T."/>
            <person name="Kohler A."/>
            <person name="Feng B."/>
            <person name="Cao Y."/>
            <person name="Lipzen A."/>
            <person name="Daum C."/>
            <person name="Hundley H."/>
            <person name="Pangilinan J."/>
            <person name="Johnson J."/>
            <person name="Barry K."/>
            <person name="LaButti K."/>
            <person name="Ng V."/>
            <person name="Ahrendt S."/>
            <person name="Min B."/>
            <person name="Choi I.G."/>
            <person name="Park H."/>
            <person name="Plett J.M."/>
            <person name="Magnuson J."/>
            <person name="Spatafora J.W."/>
            <person name="Nagy L.G."/>
            <person name="Henrissat B."/>
            <person name="Grigoriev I.V."/>
            <person name="Yang Z.L."/>
            <person name="Xu J."/>
            <person name="Martin F.M."/>
        </authorList>
    </citation>
    <scope>NUCLEOTIDE SEQUENCE</scope>
    <source>
        <strain evidence="1">KUC20120723A-06</strain>
    </source>
</reference>
<protein>
    <submittedName>
        <fullName evidence="1">Uncharacterized protein</fullName>
    </submittedName>
</protein>
<gene>
    <name evidence="1" type="ORF">BV22DRAFT_912276</name>
</gene>
<evidence type="ECO:0000313" key="1">
    <source>
        <dbReference type="EMBL" id="KAH7918278.1"/>
    </source>
</evidence>
<keyword evidence="2" id="KW-1185">Reference proteome</keyword>